<name>A0A8G2EWR6_9PROT</name>
<reference evidence="2 3" key="1">
    <citation type="submission" date="2016-10" db="EMBL/GenBank/DDBJ databases">
        <authorList>
            <person name="Varghese N."/>
            <person name="Submissions S."/>
        </authorList>
    </citation>
    <scope>NUCLEOTIDE SEQUENCE [LARGE SCALE GENOMIC DNA]</scope>
    <source>
        <strain evidence="2 3">DSM 18839</strain>
    </source>
</reference>
<dbReference type="GO" id="GO:0016020">
    <property type="term" value="C:membrane"/>
    <property type="evidence" value="ECO:0007669"/>
    <property type="project" value="GOC"/>
</dbReference>
<sequence length="239" mass="25900">MPITVATYNIHDAVGTDGVRNVERIARAIDETGAGIVALQEVSGPGDAGTNRADDFVALARAFGGHAVEGPALQDGDRRYGNLLLSRWPVSDWLVADLAHPQREPRNAIMATVATPDGPLRVVASHFGLFHRERRAQAELIGELTAQEGEMPTVILGDFNDWLPFSPVVRLLSRSLGRHIGAVRRIPTFPSSLPLLALDRILVNDRMRLRSVRVPATPLARTASDHRPLVAEVEIAPGT</sequence>
<dbReference type="GO" id="GO:0006506">
    <property type="term" value="P:GPI anchor biosynthetic process"/>
    <property type="evidence" value="ECO:0007669"/>
    <property type="project" value="TreeGrafter"/>
</dbReference>
<dbReference type="GO" id="GO:0004519">
    <property type="term" value="F:endonuclease activity"/>
    <property type="evidence" value="ECO:0007669"/>
    <property type="project" value="UniProtKB-KW"/>
</dbReference>
<proteinExistence type="predicted"/>
<dbReference type="SUPFAM" id="SSF56219">
    <property type="entry name" value="DNase I-like"/>
    <property type="match status" value="1"/>
</dbReference>
<dbReference type="PANTHER" id="PTHR14859:SF15">
    <property type="entry name" value="ENDONUCLEASE_EXONUCLEASE_PHOSPHATASE DOMAIN-CONTAINING PROTEIN"/>
    <property type="match status" value="1"/>
</dbReference>
<feature type="domain" description="Endonuclease/exonuclease/phosphatase" evidence="1">
    <location>
        <begin position="7"/>
        <end position="226"/>
    </location>
</feature>
<dbReference type="AlphaFoldDB" id="A0A8G2EWR6"/>
<dbReference type="PANTHER" id="PTHR14859">
    <property type="entry name" value="CALCOFLUOR WHITE HYPERSENSITIVE PROTEIN PRECURSOR"/>
    <property type="match status" value="1"/>
</dbReference>
<dbReference type="OrthoDB" id="9813425at2"/>
<dbReference type="InterPro" id="IPR005135">
    <property type="entry name" value="Endo/exonuclease/phosphatase"/>
</dbReference>
<dbReference type="Pfam" id="PF03372">
    <property type="entry name" value="Exo_endo_phos"/>
    <property type="match status" value="1"/>
</dbReference>
<comment type="caution">
    <text evidence="2">The sequence shown here is derived from an EMBL/GenBank/DDBJ whole genome shotgun (WGS) entry which is preliminary data.</text>
</comment>
<accession>A0A8G2EWR6</accession>
<evidence type="ECO:0000259" key="1">
    <source>
        <dbReference type="Pfam" id="PF03372"/>
    </source>
</evidence>
<keyword evidence="2" id="KW-0255">Endonuclease</keyword>
<dbReference type="RefSeq" id="WP_093153697.1">
    <property type="nucleotide sequence ID" value="NZ_FNBW01000016.1"/>
</dbReference>
<gene>
    <name evidence="2" type="ORF">SAMN05660686_04311</name>
</gene>
<dbReference type="InterPro" id="IPR051916">
    <property type="entry name" value="GPI-anchor_lipid_remodeler"/>
</dbReference>
<organism evidence="2 3">
    <name type="scientific">Thalassobaculum litoreum DSM 18839</name>
    <dbReference type="NCBI Taxonomy" id="1123362"/>
    <lineage>
        <taxon>Bacteria</taxon>
        <taxon>Pseudomonadati</taxon>
        <taxon>Pseudomonadota</taxon>
        <taxon>Alphaproteobacteria</taxon>
        <taxon>Rhodospirillales</taxon>
        <taxon>Thalassobaculaceae</taxon>
        <taxon>Thalassobaculum</taxon>
    </lineage>
</organism>
<protein>
    <submittedName>
        <fullName evidence="2">Metal-dependent hydrolase, endonuclease/exonuclease/phosphatase family</fullName>
    </submittedName>
</protein>
<keyword evidence="3" id="KW-1185">Reference proteome</keyword>
<dbReference type="GO" id="GO:0004527">
    <property type="term" value="F:exonuclease activity"/>
    <property type="evidence" value="ECO:0007669"/>
    <property type="project" value="UniProtKB-KW"/>
</dbReference>
<keyword evidence="2" id="KW-0540">Nuclease</keyword>
<dbReference type="Gene3D" id="3.60.10.10">
    <property type="entry name" value="Endonuclease/exonuclease/phosphatase"/>
    <property type="match status" value="1"/>
</dbReference>
<keyword evidence="2" id="KW-0378">Hydrolase</keyword>
<dbReference type="Proteomes" id="UP000198615">
    <property type="component" value="Unassembled WGS sequence"/>
</dbReference>
<keyword evidence="2" id="KW-0269">Exonuclease</keyword>
<evidence type="ECO:0000313" key="2">
    <source>
        <dbReference type="EMBL" id="SDG40935.1"/>
    </source>
</evidence>
<evidence type="ECO:0000313" key="3">
    <source>
        <dbReference type="Proteomes" id="UP000198615"/>
    </source>
</evidence>
<dbReference type="InterPro" id="IPR036691">
    <property type="entry name" value="Endo/exonu/phosph_ase_sf"/>
</dbReference>
<dbReference type="EMBL" id="FNBW01000016">
    <property type="protein sequence ID" value="SDG40935.1"/>
    <property type="molecule type" value="Genomic_DNA"/>
</dbReference>